<protein>
    <submittedName>
        <fullName evidence="4">LytTR family DNA-binding domain-containing protein</fullName>
    </submittedName>
</protein>
<comment type="caution">
    <text evidence="4">The sequence shown here is derived from an EMBL/GenBank/DDBJ whole genome shotgun (WGS) entry which is preliminary data.</text>
</comment>
<dbReference type="Proteomes" id="UP001501508">
    <property type="component" value="Unassembled WGS sequence"/>
</dbReference>
<dbReference type="SMART" id="SM00448">
    <property type="entry name" value="REC"/>
    <property type="match status" value="1"/>
</dbReference>
<dbReference type="SMART" id="SM00850">
    <property type="entry name" value="LytTR"/>
    <property type="match status" value="1"/>
</dbReference>
<organism evidence="4 5">
    <name type="scientific">Ravibacter arvi</name>
    <dbReference type="NCBI Taxonomy" id="2051041"/>
    <lineage>
        <taxon>Bacteria</taxon>
        <taxon>Pseudomonadati</taxon>
        <taxon>Bacteroidota</taxon>
        <taxon>Cytophagia</taxon>
        <taxon>Cytophagales</taxon>
        <taxon>Spirosomataceae</taxon>
        <taxon>Ravibacter</taxon>
    </lineage>
</organism>
<evidence type="ECO:0000256" key="1">
    <source>
        <dbReference type="PROSITE-ProRule" id="PRU00169"/>
    </source>
</evidence>
<dbReference type="InterPro" id="IPR007492">
    <property type="entry name" value="LytTR_DNA-bd_dom"/>
</dbReference>
<proteinExistence type="predicted"/>
<dbReference type="Gene3D" id="2.40.50.1020">
    <property type="entry name" value="LytTr DNA-binding domain"/>
    <property type="match status" value="1"/>
</dbReference>
<dbReference type="EMBL" id="BAABEY010000026">
    <property type="protein sequence ID" value="GAA4441899.1"/>
    <property type="molecule type" value="Genomic_DNA"/>
</dbReference>
<evidence type="ECO:0000313" key="5">
    <source>
        <dbReference type="Proteomes" id="UP001501508"/>
    </source>
</evidence>
<gene>
    <name evidence="4" type="ORF">GCM10023091_27810</name>
</gene>
<dbReference type="InterPro" id="IPR046947">
    <property type="entry name" value="LytR-like"/>
</dbReference>
<dbReference type="PROSITE" id="PS50110">
    <property type="entry name" value="RESPONSE_REGULATORY"/>
    <property type="match status" value="1"/>
</dbReference>
<evidence type="ECO:0000259" key="3">
    <source>
        <dbReference type="PROSITE" id="PS50930"/>
    </source>
</evidence>
<dbReference type="Pfam" id="PF00072">
    <property type="entry name" value="Response_reg"/>
    <property type="match status" value="1"/>
</dbReference>
<keyword evidence="5" id="KW-1185">Reference proteome</keyword>
<dbReference type="InterPro" id="IPR001789">
    <property type="entry name" value="Sig_transdc_resp-reg_receiver"/>
</dbReference>
<dbReference type="PANTHER" id="PTHR37299">
    <property type="entry name" value="TRANSCRIPTIONAL REGULATOR-RELATED"/>
    <property type="match status" value="1"/>
</dbReference>
<dbReference type="Pfam" id="PF04397">
    <property type="entry name" value="LytTR"/>
    <property type="match status" value="1"/>
</dbReference>
<dbReference type="RefSeq" id="WP_345030178.1">
    <property type="nucleotide sequence ID" value="NZ_BAABEY010000026.1"/>
</dbReference>
<evidence type="ECO:0000313" key="4">
    <source>
        <dbReference type="EMBL" id="GAA4441899.1"/>
    </source>
</evidence>
<sequence>MALSGEKTRILVIDDNPLDLLVIAELVKGYPLLENCGSFMNALEGYEAIRSIRPDVVFMDIEMPVLNGIELLRKIRSEVPVAIFVTSFAEYAVEGFELSALDYILKPLTAERFAQTITKIDEYRELKRKSDAYQLMVESDSLTIKEGHHQIRLSQREIIYLEAMQDYTKVVTTGKPYLTLSSLSYFLEQLPAGRFLRIHRSYAVALGHIRELRGSEVVCSTGRLPIGKTYRSAISRIKL</sequence>
<feature type="modified residue" description="4-aspartylphosphate" evidence="1">
    <location>
        <position position="60"/>
    </location>
</feature>
<dbReference type="Gene3D" id="3.40.50.2300">
    <property type="match status" value="1"/>
</dbReference>
<dbReference type="SUPFAM" id="SSF52172">
    <property type="entry name" value="CheY-like"/>
    <property type="match status" value="1"/>
</dbReference>
<reference evidence="5" key="1">
    <citation type="journal article" date="2019" name="Int. J. Syst. Evol. Microbiol.">
        <title>The Global Catalogue of Microorganisms (GCM) 10K type strain sequencing project: providing services to taxonomists for standard genome sequencing and annotation.</title>
        <authorList>
            <consortium name="The Broad Institute Genomics Platform"/>
            <consortium name="The Broad Institute Genome Sequencing Center for Infectious Disease"/>
            <person name="Wu L."/>
            <person name="Ma J."/>
        </authorList>
    </citation>
    <scope>NUCLEOTIDE SEQUENCE [LARGE SCALE GENOMIC DNA]</scope>
    <source>
        <strain evidence="5">JCM 31920</strain>
    </source>
</reference>
<dbReference type="GO" id="GO:0003677">
    <property type="term" value="F:DNA binding"/>
    <property type="evidence" value="ECO:0007669"/>
    <property type="project" value="UniProtKB-KW"/>
</dbReference>
<keyword evidence="4" id="KW-0238">DNA-binding</keyword>
<keyword evidence="1" id="KW-0597">Phosphoprotein</keyword>
<dbReference type="PANTHER" id="PTHR37299:SF1">
    <property type="entry name" value="STAGE 0 SPORULATION PROTEIN A HOMOLOG"/>
    <property type="match status" value="1"/>
</dbReference>
<evidence type="ECO:0000259" key="2">
    <source>
        <dbReference type="PROSITE" id="PS50110"/>
    </source>
</evidence>
<dbReference type="PROSITE" id="PS50930">
    <property type="entry name" value="HTH_LYTTR"/>
    <property type="match status" value="1"/>
</dbReference>
<feature type="domain" description="HTH LytTR-type" evidence="3">
    <location>
        <begin position="142"/>
        <end position="239"/>
    </location>
</feature>
<accession>A0ABP8M2H6</accession>
<feature type="domain" description="Response regulatory" evidence="2">
    <location>
        <begin position="9"/>
        <end position="121"/>
    </location>
</feature>
<name>A0ABP8M2H6_9BACT</name>
<dbReference type="InterPro" id="IPR011006">
    <property type="entry name" value="CheY-like_superfamily"/>
</dbReference>